<keyword evidence="1" id="KW-1133">Transmembrane helix</keyword>
<dbReference type="Proteomes" id="UP001138672">
    <property type="component" value="Unassembled WGS sequence"/>
</dbReference>
<dbReference type="EMBL" id="JAUSUU010000003">
    <property type="protein sequence ID" value="MDQ0334809.1"/>
    <property type="molecule type" value="Genomic_DNA"/>
</dbReference>
<feature type="transmembrane region" description="Helical" evidence="1">
    <location>
        <begin position="21"/>
        <end position="40"/>
    </location>
</feature>
<feature type="transmembrane region" description="Helical" evidence="1">
    <location>
        <begin position="74"/>
        <end position="95"/>
    </location>
</feature>
<name>A0A9X0YIB3_9FLAO</name>
<protein>
    <recommendedName>
        <fullName evidence="6">DUF3649 domain-containing protein</fullName>
    </recommendedName>
</protein>
<dbReference type="OrthoDB" id="711014at2"/>
<evidence type="ECO:0000313" key="3">
    <source>
        <dbReference type="EMBL" id="MDQ0334809.1"/>
    </source>
</evidence>
<dbReference type="Proteomes" id="UP001231587">
    <property type="component" value="Unassembled WGS sequence"/>
</dbReference>
<keyword evidence="5" id="KW-1185">Reference proteome</keyword>
<evidence type="ECO:0008006" key="6">
    <source>
        <dbReference type="Google" id="ProtNLM"/>
    </source>
</evidence>
<feature type="transmembrane region" description="Helical" evidence="1">
    <location>
        <begin position="46"/>
        <end position="67"/>
    </location>
</feature>
<evidence type="ECO:0000313" key="2">
    <source>
        <dbReference type="EMBL" id="MBP1839505.1"/>
    </source>
</evidence>
<proteinExistence type="predicted"/>
<keyword evidence="1" id="KW-0812">Transmembrane</keyword>
<dbReference type="AlphaFoldDB" id="A0A9X0YIB3"/>
<evidence type="ECO:0000313" key="4">
    <source>
        <dbReference type="Proteomes" id="UP001138672"/>
    </source>
</evidence>
<evidence type="ECO:0000256" key="1">
    <source>
        <dbReference type="SAM" id="Phobius"/>
    </source>
</evidence>
<gene>
    <name evidence="2" type="ORF">J2Z56_001416</name>
    <name evidence="3" type="ORF">J2Z57_001242</name>
</gene>
<evidence type="ECO:0000313" key="5">
    <source>
        <dbReference type="Proteomes" id="UP001231587"/>
    </source>
</evidence>
<accession>A0A9X0YIB3</accession>
<organism evidence="2 4">
    <name type="scientific">Formosa algae</name>
    <dbReference type="NCBI Taxonomy" id="225843"/>
    <lineage>
        <taxon>Bacteria</taxon>
        <taxon>Pseudomonadati</taxon>
        <taxon>Bacteroidota</taxon>
        <taxon>Flavobacteriia</taxon>
        <taxon>Flavobacteriales</taxon>
        <taxon>Flavobacteriaceae</taxon>
        <taxon>Formosa</taxon>
    </lineage>
</organism>
<sequence length="99" mass="10943">MPANKKHLTASPWQRFAKITAGLIGGYLVSMSLHMALTTWTDSTTVIITSAFTGFILWATLMVVAFIAKNGWKIWGVFILLTAVFSTIMYLGTLYNPLV</sequence>
<comment type="caution">
    <text evidence="2">The sequence shown here is derived from an EMBL/GenBank/DDBJ whole genome shotgun (WGS) entry which is preliminary data.</text>
</comment>
<dbReference type="RefSeq" id="WP_057778211.1">
    <property type="nucleotide sequence ID" value="NZ_JAGGJQ010000003.1"/>
</dbReference>
<dbReference type="EMBL" id="JAGGJQ010000003">
    <property type="protein sequence ID" value="MBP1839505.1"/>
    <property type="molecule type" value="Genomic_DNA"/>
</dbReference>
<reference evidence="2" key="1">
    <citation type="submission" date="2021-03" db="EMBL/GenBank/DDBJ databases">
        <title>Genomic Encyclopedia of Type Strains, Phase IV (KMG-IV): sequencing the most valuable type-strain genomes for metagenomic binning, comparative biology and taxonomic classification.</title>
        <authorList>
            <person name="Goeker M."/>
        </authorList>
    </citation>
    <scope>NUCLEOTIDE SEQUENCE</scope>
    <source>
        <strain evidence="2">DSM 15523</strain>
        <strain evidence="3 5">DSM 16476</strain>
    </source>
</reference>
<keyword evidence="1" id="KW-0472">Membrane</keyword>